<keyword evidence="1" id="KW-0233">DNA recombination</keyword>
<comment type="similarity">
    <text evidence="1">Belongs to the NSE4 family.</text>
</comment>
<reference evidence="3" key="1">
    <citation type="journal article" date="2021" name="bioRxiv">
        <title>Whole Genome Assembly and Annotation of Northern Wild Rice, Zizania palustris L., Supports a Whole Genome Duplication in the Zizania Genus.</title>
        <authorList>
            <person name="Haas M."/>
            <person name="Kono T."/>
            <person name="Macchietto M."/>
            <person name="Millas R."/>
            <person name="McGilp L."/>
            <person name="Shao M."/>
            <person name="Duquette J."/>
            <person name="Hirsch C.N."/>
            <person name="Kimball J."/>
        </authorList>
    </citation>
    <scope>NUCLEOTIDE SEQUENCE</scope>
    <source>
        <tissue evidence="3">Fresh leaf tissue</tissue>
    </source>
</reference>
<organism evidence="3 4">
    <name type="scientific">Zizania palustris</name>
    <name type="common">Northern wild rice</name>
    <dbReference type="NCBI Taxonomy" id="103762"/>
    <lineage>
        <taxon>Eukaryota</taxon>
        <taxon>Viridiplantae</taxon>
        <taxon>Streptophyta</taxon>
        <taxon>Embryophyta</taxon>
        <taxon>Tracheophyta</taxon>
        <taxon>Spermatophyta</taxon>
        <taxon>Magnoliopsida</taxon>
        <taxon>Liliopsida</taxon>
        <taxon>Poales</taxon>
        <taxon>Poaceae</taxon>
        <taxon>BOP clade</taxon>
        <taxon>Oryzoideae</taxon>
        <taxon>Oryzeae</taxon>
        <taxon>Zizaniinae</taxon>
        <taxon>Zizania</taxon>
    </lineage>
</organism>
<feature type="region of interest" description="Disordered" evidence="2">
    <location>
        <begin position="1"/>
        <end position="35"/>
    </location>
</feature>
<protein>
    <recommendedName>
        <fullName evidence="1">Non-structural maintenance of chromosomes element 4</fullName>
    </recommendedName>
</protein>
<keyword evidence="1" id="KW-0227">DNA damage</keyword>
<feature type="compositionally biased region" description="Gly residues" evidence="2">
    <location>
        <begin position="1"/>
        <end position="15"/>
    </location>
</feature>
<comment type="subunit">
    <text evidence="1">Component of the SMC5-SMC6 complex.</text>
</comment>
<dbReference type="GO" id="GO:0030915">
    <property type="term" value="C:Smc5-Smc6 complex"/>
    <property type="evidence" value="ECO:0007669"/>
    <property type="project" value="UniProtKB-UniRule"/>
</dbReference>
<evidence type="ECO:0000256" key="2">
    <source>
        <dbReference type="SAM" id="MobiDB-lite"/>
    </source>
</evidence>
<proteinExistence type="inferred from homology"/>
<keyword evidence="4" id="KW-1185">Reference proteome</keyword>
<reference evidence="3" key="2">
    <citation type="submission" date="2021-02" db="EMBL/GenBank/DDBJ databases">
        <authorList>
            <person name="Kimball J.A."/>
            <person name="Haas M.W."/>
            <person name="Macchietto M."/>
            <person name="Kono T."/>
            <person name="Duquette J."/>
            <person name="Shao M."/>
        </authorList>
    </citation>
    <scope>NUCLEOTIDE SEQUENCE</scope>
    <source>
        <tissue evidence="3">Fresh leaf tissue</tissue>
    </source>
</reference>
<dbReference type="PANTHER" id="PTHR16140">
    <property type="entry name" value="NON-STRUCTURAL MAINTENANCE OF CHROMOSOMES ELEMENT 4"/>
    <property type="match status" value="1"/>
</dbReference>
<evidence type="ECO:0000256" key="1">
    <source>
        <dbReference type="RuleBase" id="RU365071"/>
    </source>
</evidence>
<dbReference type="InterPro" id="IPR027786">
    <property type="entry name" value="Nse4/EID"/>
</dbReference>
<dbReference type="Proteomes" id="UP000729402">
    <property type="component" value="Unassembled WGS sequence"/>
</dbReference>
<dbReference type="AlphaFoldDB" id="A0A8J5R841"/>
<sequence>MAGETGVGGIGGGDGRSPAWRRAVAGVETSGRRREDERAALWLSQEERNARAQGTPRLLILGAQPGQGGDFGLLDEGAAAARNNLAVGRIVVKQWDQIADAEALLDIANTFVTSVRSQSSEGITPSDFVTAVLEKFGQPGGLDSEVCSLRLDDIGLSVSHVLRDAPGCCTMLEPVNMEIKQRKVAVVNRK</sequence>
<dbReference type="OrthoDB" id="361242at2759"/>
<dbReference type="PANTHER" id="PTHR16140:SF0">
    <property type="entry name" value="NON-STRUCTURAL MAINTENANCE OF CHROMOSOMES ELEMENT 4"/>
    <property type="match status" value="1"/>
</dbReference>
<gene>
    <name evidence="3" type="ORF">GUJ93_ZPchr0009g1739</name>
</gene>
<comment type="function">
    <text evidence="1">Component of the SMC5-SMC6 complex, that promotes sister chromatid alignment after DNA damage and facilitates double-stranded DNA breaks (DSBs) repair via homologous recombination between sister chromatids.</text>
</comment>
<keyword evidence="1" id="KW-0234">DNA repair</keyword>
<comment type="subcellular location">
    <subcellularLocation>
        <location evidence="1">Nucleus</location>
    </subcellularLocation>
</comment>
<accession>A0A8J5R841</accession>
<evidence type="ECO:0000313" key="4">
    <source>
        <dbReference type="Proteomes" id="UP000729402"/>
    </source>
</evidence>
<comment type="caution">
    <text evidence="3">The sequence shown here is derived from an EMBL/GenBank/DDBJ whole genome shotgun (WGS) entry which is preliminary data.</text>
</comment>
<dbReference type="GO" id="GO:0006281">
    <property type="term" value="P:DNA repair"/>
    <property type="evidence" value="ECO:0007669"/>
    <property type="project" value="UniProtKB-UniRule"/>
</dbReference>
<dbReference type="GO" id="GO:0006310">
    <property type="term" value="P:DNA recombination"/>
    <property type="evidence" value="ECO:0007669"/>
    <property type="project" value="UniProtKB-UniRule"/>
</dbReference>
<name>A0A8J5R841_ZIZPA</name>
<dbReference type="GO" id="GO:0005634">
    <property type="term" value="C:nucleus"/>
    <property type="evidence" value="ECO:0007669"/>
    <property type="project" value="UniProtKB-SubCell"/>
</dbReference>
<dbReference type="EMBL" id="JAAALK010000289">
    <property type="protein sequence ID" value="KAG8048536.1"/>
    <property type="molecule type" value="Genomic_DNA"/>
</dbReference>
<keyword evidence="1" id="KW-0539">Nucleus</keyword>
<evidence type="ECO:0000313" key="3">
    <source>
        <dbReference type="EMBL" id="KAG8048536.1"/>
    </source>
</evidence>